<name>A0A368N478_9GAMM</name>
<evidence type="ECO:0000256" key="4">
    <source>
        <dbReference type="ARBA" id="ARBA00023139"/>
    </source>
</evidence>
<organism evidence="7 8">
    <name type="scientific">Corallincola holothuriorum</name>
    <dbReference type="NCBI Taxonomy" id="2282215"/>
    <lineage>
        <taxon>Bacteria</taxon>
        <taxon>Pseudomonadati</taxon>
        <taxon>Pseudomonadota</taxon>
        <taxon>Gammaproteobacteria</taxon>
        <taxon>Alteromonadales</taxon>
        <taxon>Psychromonadaceae</taxon>
        <taxon>Corallincola</taxon>
    </lineage>
</organism>
<keyword evidence="8" id="KW-1185">Reference proteome</keyword>
<keyword evidence="4" id="KW-0564">Palmitate</keyword>
<dbReference type="InterPro" id="IPR010920">
    <property type="entry name" value="LSM_dom_sf"/>
</dbReference>
<evidence type="ECO:0000256" key="1">
    <source>
        <dbReference type="ARBA" id="ARBA00022475"/>
    </source>
</evidence>
<keyword evidence="3" id="KW-0472">Membrane</keyword>
<evidence type="ECO:0000256" key="5">
    <source>
        <dbReference type="ARBA" id="ARBA00023288"/>
    </source>
</evidence>
<evidence type="ECO:0000313" key="8">
    <source>
        <dbReference type="Proteomes" id="UP000252558"/>
    </source>
</evidence>
<keyword evidence="2" id="KW-0732">Signal</keyword>
<dbReference type="OrthoDB" id="6520455at2"/>
<dbReference type="Pfam" id="PF06004">
    <property type="entry name" value="DUF903"/>
    <property type="match status" value="1"/>
</dbReference>
<dbReference type="RefSeq" id="WP_114339531.1">
    <property type="nucleotide sequence ID" value="NZ_QPID01000011.1"/>
</dbReference>
<dbReference type="SUPFAM" id="SSF50182">
    <property type="entry name" value="Sm-like ribonucleoproteins"/>
    <property type="match status" value="1"/>
</dbReference>
<accession>A0A368N478</accession>
<dbReference type="PROSITE" id="PS51257">
    <property type="entry name" value="PROKAR_LIPOPROTEIN"/>
    <property type="match status" value="1"/>
</dbReference>
<keyword evidence="5 7" id="KW-0449">Lipoprotein</keyword>
<proteinExistence type="predicted"/>
<sequence length="73" mass="8311">MEKHMRILIAVVMSLLLVACGTTEYVVSTKDGTLITAYGKPVLDEETGMYKYYDQDGKELYLTKDEVAQIMER</sequence>
<keyword evidence="1" id="KW-1003">Cell membrane</keyword>
<dbReference type="PANTHER" id="PTHR37011">
    <property type="entry name" value="POT FAMILY PEPTIDE TRANSPORT PROTEIN-RELATED"/>
    <property type="match status" value="1"/>
</dbReference>
<dbReference type="Gene3D" id="2.30.30.100">
    <property type="match status" value="1"/>
</dbReference>
<comment type="caution">
    <text evidence="7">The sequence shown here is derived from an EMBL/GenBank/DDBJ whole genome shotgun (WGS) entry which is preliminary data.</text>
</comment>
<protein>
    <submittedName>
        <fullName evidence="7">YgdI/YgdR family lipoprotein</fullName>
    </submittedName>
</protein>
<dbReference type="InterPro" id="IPR047807">
    <property type="entry name" value="YgdI/YgdR-like_SH3-like"/>
</dbReference>
<evidence type="ECO:0000256" key="2">
    <source>
        <dbReference type="ARBA" id="ARBA00022729"/>
    </source>
</evidence>
<dbReference type="EMBL" id="QPID01000011">
    <property type="protein sequence ID" value="RCU45308.1"/>
    <property type="molecule type" value="Genomic_DNA"/>
</dbReference>
<dbReference type="Proteomes" id="UP000252558">
    <property type="component" value="Unassembled WGS sequence"/>
</dbReference>
<feature type="domain" description="Lipoprotein YgdI/YgdR-like SH3-like" evidence="6">
    <location>
        <begin position="24"/>
        <end position="72"/>
    </location>
</feature>
<dbReference type="InterPro" id="IPR010305">
    <property type="entry name" value="YgdI/YgdR-like"/>
</dbReference>
<gene>
    <name evidence="7" type="ORF">DU002_16475</name>
</gene>
<evidence type="ECO:0000256" key="3">
    <source>
        <dbReference type="ARBA" id="ARBA00023136"/>
    </source>
</evidence>
<dbReference type="PANTHER" id="PTHR37011:SF1">
    <property type="entry name" value="POT FAMILY PEPTIDE TRANSPORT PROTEIN"/>
    <property type="match status" value="1"/>
</dbReference>
<dbReference type="NCBIfam" id="NF033216">
    <property type="entry name" value="lipo_YgdI_YgdR"/>
    <property type="match status" value="1"/>
</dbReference>
<evidence type="ECO:0000313" key="7">
    <source>
        <dbReference type="EMBL" id="RCU45308.1"/>
    </source>
</evidence>
<evidence type="ECO:0000259" key="6">
    <source>
        <dbReference type="Pfam" id="PF06004"/>
    </source>
</evidence>
<dbReference type="AlphaFoldDB" id="A0A368N478"/>
<reference evidence="7 8" key="1">
    <citation type="submission" date="2018-07" db="EMBL/GenBank/DDBJ databases">
        <title>Corallincola holothuriorum sp. nov., a new facultative anaerobe isolated from sea cucumber Apostichopus japonicus.</title>
        <authorList>
            <person name="Xia H."/>
        </authorList>
    </citation>
    <scope>NUCLEOTIDE SEQUENCE [LARGE SCALE GENOMIC DNA]</scope>
    <source>
        <strain evidence="7 8">C4</strain>
    </source>
</reference>